<protein>
    <submittedName>
        <fullName evidence="2">Uncharacterized protein</fullName>
    </submittedName>
</protein>
<organism evidence="2 3">
    <name type="scientific">Chelativorans petroleitrophicus</name>
    <dbReference type="NCBI Taxonomy" id="2975484"/>
    <lineage>
        <taxon>Bacteria</taxon>
        <taxon>Pseudomonadati</taxon>
        <taxon>Pseudomonadota</taxon>
        <taxon>Alphaproteobacteria</taxon>
        <taxon>Hyphomicrobiales</taxon>
        <taxon>Phyllobacteriaceae</taxon>
        <taxon>Chelativorans</taxon>
    </lineage>
</organism>
<dbReference type="AlphaFoldDB" id="A0A9X2XAA1"/>
<evidence type="ECO:0000313" key="3">
    <source>
        <dbReference type="Proteomes" id="UP001149009"/>
    </source>
</evidence>
<evidence type="ECO:0000313" key="2">
    <source>
        <dbReference type="EMBL" id="MCT8990347.1"/>
    </source>
</evidence>
<name>A0A9X2XAA1_9HYPH</name>
<proteinExistence type="predicted"/>
<dbReference type="Proteomes" id="UP001149009">
    <property type="component" value="Unassembled WGS sequence"/>
</dbReference>
<comment type="caution">
    <text evidence="2">The sequence shown here is derived from an EMBL/GenBank/DDBJ whole genome shotgun (WGS) entry which is preliminary data.</text>
</comment>
<accession>A0A9X2XAA1</accession>
<dbReference type="EMBL" id="JAODNV010000008">
    <property type="protein sequence ID" value="MCT8990347.1"/>
    <property type="molecule type" value="Genomic_DNA"/>
</dbReference>
<feature type="coiled-coil region" evidence="1">
    <location>
        <begin position="17"/>
        <end position="44"/>
    </location>
</feature>
<reference evidence="2" key="1">
    <citation type="submission" date="2022-08" db="EMBL/GenBank/DDBJ databases">
        <title>Chelativorans sichuanense sp. nov., a paraffin oil-degrading bacterium isolated from a mixture of oil-based drill cuttings and paddy soil.</title>
        <authorList>
            <person name="Yu J."/>
            <person name="Liu H."/>
            <person name="Chen Q."/>
        </authorList>
    </citation>
    <scope>NUCLEOTIDE SEQUENCE</scope>
    <source>
        <strain evidence="2">SCAU 2101</strain>
    </source>
</reference>
<evidence type="ECO:0000256" key="1">
    <source>
        <dbReference type="SAM" id="Coils"/>
    </source>
</evidence>
<gene>
    <name evidence="2" type="ORF">NYR54_08570</name>
</gene>
<sequence length="55" mass="6443">MMRAQQQHVQQLLNMMREHVRALVENAQKQIIDEQQDRLRLMRETADTLGRAAAA</sequence>
<keyword evidence="1" id="KW-0175">Coiled coil</keyword>
<dbReference type="RefSeq" id="WP_261515207.1">
    <property type="nucleotide sequence ID" value="NZ_JAODNV010000008.1"/>
</dbReference>
<keyword evidence="3" id="KW-1185">Reference proteome</keyword>